<dbReference type="EMBL" id="HBUF01100644">
    <property type="protein sequence ID" value="CAG6637959.1"/>
    <property type="molecule type" value="Transcribed_RNA"/>
</dbReference>
<evidence type="ECO:0000256" key="11">
    <source>
        <dbReference type="ARBA" id="ARBA00041517"/>
    </source>
</evidence>
<evidence type="ECO:0000256" key="5">
    <source>
        <dbReference type="ARBA" id="ARBA00023069"/>
    </source>
</evidence>
<dbReference type="PANTHER" id="PTHR21625:SF0">
    <property type="entry name" value="DYNEIN REGULATORY COMPLEX SUBUNIT 2"/>
    <property type="match status" value="1"/>
</dbReference>
<organism evidence="14">
    <name type="scientific">Cacopsylla melanoneura</name>
    <dbReference type="NCBI Taxonomy" id="428564"/>
    <lineage>
        <taxon>Eukaryota</taxon>
        <taxon>Metazoa</taxon>
        <taxon>Ecdysozoa</taxon>
        <taxon>Arthropoda</taxon>
        <taxon>Hexapoda</taxon>
        <taxon>Insecta</taxon>
        <taxon>Pterygota</taxon>
        <taxon>Neoptera</taxon>
        <taxon>Paraneoptera</taxon>
        <taxon>Hemiptera</taxon>
        <taxon>Sternorrhyncha</taxon>
        <taxon>Psylloidea</taxon>
        <taxon>Psyllidae</taxon>
        <taxon>Psyllinae</taxon>
        <taxon>Cacopsylla</taxon>
    </lineage>
</organism>
<evidence type="ECO:0000256" key="2">
    <source>
        <dbReference type="ARBA" id="ARBA00022490"/>
    </source>
</evidence>
<evidence type="ECO:0000256" key="10">
    <source>
        <dbReference type="ARBA" id="ARBA00040899"/>
    </source>
</evidence>
<dbReference type="GO" id="GO:0060285">
    <property type="term" value="P:cilium-dependent cell motility"/>
    <property type="evidence" value="ECO:0007669"/>
    <property type="project" value="TreeGrafter"/>
</dbReference>
<evidence type="ECO:0000259" key="13">
    <source>
        <dbReference type="Pfam" id="PF14772"/>
    </source>
</evidence>
<dbReference type="InterPro" id="IPR039750">
    <property type="entry name" value="DRC1/DRC2"/>
</dbReference>
<evidence type="ECO:0000256" key="8">
    <source>
        <dbReference type="ARBA" id="ARBA00037841"/>
    </source>
</evidence>
<evidence type="ECO:0000256" key="12">
    <source>
        <dbReference type="ARBA" id="ARBA00045865"/>
    </source>
</evidence>
<comment type="subcellular location">
    <subcellularLocation>
        <location evidence="1">Cytoplasm</location>
        <location evidence="1">Cytoskeleton</location>
        <location evidence="1">Flagellum axoneme</location>
    </subcellularLocation>
    <subcellularLocation>
        <location evidence="8">Cytoplasm</location>
        <location evidence="8">Cytoskeleton</location>
        <location evidence="8">Flagellum basal body</location>
    </subcellularLocation>
</comment>
<evidence type="ECO:0000256" key="7">
    <source>
        <dbReference type="ARBA" id="ARBA00023273"/>
    </source>
</evidence>
<evidence type="ECO:0000256" key="9">
    <source>
        <dbReference type="ARBA" id="ARBA00038424"/>
    </source>
</evidence>
<evidence type="ECO:0000256" key="3">
    <source>
        <dbReference type="ARBA" id="ARBA00022846"/>
    </source>
</evidence>
<comment type="similarity">
    <text evidence="9">Belongs to the DRC2 family.</text>
</comment>
<dbReference type="GO" id="GO:0070286">
    <property type="term" value="P:axonemal dynein complex assembly"/>
    <property type="evidence" value="ECO:0007669"/>
    <property type="project" value="InterPro"/>
</dbReference>
<feature type="domain" description="Dynein regulatory complex protein 1/2 N-terminal" evidence="13">
    <location>
        <begin position="26"/>
        <end position="125"/>
    </location>
</feature>
<keyword evidence="5" id="KW-0969">Cilium</keyword>
<evidence type="ECO:0000256" key="4">
    <source>
        <dbReference type="ARBA" id="ARBA00023054"/>
    </source>
</evidence>
<evidence type="ECO:0000256" key="6">
    <source>
        <dbReference type="ARBA" id="ARBA00023212"/>
    </source>
</evidence>
<dbReference type="Pfam" id="PF14772">
    <property type="entry name" value="NYD-SP28"/>
    <property type="match status" value="1"/>
</dbReference>
<keyword evidence="6" id="KW-0206">Cytoskeleton</keyword>
<accession>A0A8D8QTE3</accession>
<evidence type="ECO:0000313" key="14">
    <source>
        <dbReference type="EMBL" id="CAG6637958.1"/>
    </source>
</evidence>
<sequence>MGPKKKGGKDKLARMSSEDRLRYLQHRAAIEEESKRRRDQLVSTYLKNKLRHEELSAKINSAKINQQWRQCLRHLKNKGLKDDMLTLWQGFEVSLEVKDKVLQSLLGELDQAELQYARQFQYHHQVLEHLVGFHHKQMDIIRKRYIELRDSRLATGTTDLARLDTKSVEDSLHLRTINYDLNQRRVERERELAKQNEAQQDDVIGRSLAKIHRMTEAKRAELDSLNRSMTQIFRDYDAFTREKQTAYENLLETDAHYNELRVKGTLEEIQLLKTIQRLRSETLQGTGNLEVRDETKVEMTY</sequence>
<dbReference type="InterPro" id="IPR039505">
    <property type="entry name" value="DRC1/2_N"/>
</dbReference>
<reference evidence="14" key="1">
    <citation type="submission" date="2021-05" db="EMBL/GenBank/DDBJ databases">
        <authorList>
            <person name="Alioto T."/>
            <person name="Alioto T."/>
            <person name="Gomez Garrido J."/>
        </authorList>
    </citation>
    <scope>NUCLEOTIDE SEQUENCE</scope>
</reference>
<dbReference type="GO" id="GO:0003352">
    <property type="term" value="P:regulation of cilium movement"/>
    <property type="evidence" value="ECO:0007669"/>
    <property type="project" value="TreeGrafter"/>
</dbReference>
<comment type="function">
    <text evidence="12">Component of the nexin-dynein regulatory complex (N-DRC), a key regulator of ciliary/flagellar motility which maintains the alignment and integrity of the distal axoneme and regulates microtubule sliding in motile axonemes. Plays a critical role in the assembly of N-DRC and also stabilizes the assembly of multiple inner dynein arms and radial spokes. Coassembles with DRC1 to form a central scaffold needed for assembly of the N-DRC and its attachment to the outer doublet microtubules.</text>
</comment>
<dbReference type="EMBL" id="HBUF01100643">
    <property type="protein sequence ID" value="CAG6637958.1"/>
    <property type="molecule type" value="Transcribed_RNA"/>
</dbReference>
<keyword evidence="2" id="KW-0963">Cytoplasm</keyword>
<name>A0A8D8QTE3_9HEMI</name>
<keyword evidence="4" id="KW-0175">Coiled coil</keyword>
<protein>
    <recommendedName>
        <fullName evidence="10">Dynein regulatory complex subunit 2</fullName>
    </recommendedName>
    <alternativeName>
        <fullName evidence="11">Coiled-coil domain-containing protein 65</fullName>
    </alternativeName>
</protein>
<dbReference type="PANTHER" id="PTHR21625">
    <property type="entry name" value="NYD-SP28 PROTEIN"/>
    <property type="match status" value="1"/>
</dbReference>
<dbReference type="GO" id="GO:0005858">
    <property type="term" value="C:axonemal dynein complex"/>
    <property type="evidence" value="ECO:0007669"/>
    <property type="project" value="InterPro"/>
</dbReference>
<keyword evidence="3" id="KW-0282">Flagellum</keyword>
<dbReference type="AlphaFoldDB" id="A0A8D8QTE3"/>
<keyword evidence="7" id="KW-0966">Cell projection</keyword>
<evidence type="ECO:0000256" key="1">
    <source>
        <dbReference type="ARBA" id="ARBA00004611"/>
    </source>
</evidence>
<proteinExistence type="inferred from homology"/>